<keyword evidence="11" id="KW-1185">Reference proteome</keyword>
<dbReference type="GO" id="GO:0005737">
    <property type="term" value="C:cytoplasm"/>
    <property type="evidence" value="ECO:0007669"/>
    <property type="project" value="TreeGrafter"/>
</dbReference>
<dbReference type="PANTHER" id="PTHR43668:SF2">
    <property type="entry name" value="ALLANTOINASE"/>
    <property type="match status" value="1"/>
</dbReference>
<evidence type="ECO:0000256" key="1">
    <source>
        <dbReference type="ARBA" id="ARBA00001947"/>
    </source>
</evidence>
<proteinExistence type="inferred from homology"/>
<dbReference type="InterPro" id="IPR032466">
    <property type="entry name" value="Metal_Hydrolase"/>
</dbReference>
<sequence>MNWDLKIVNGTLVSSNGLYKGNIYVKGGKIAAISENDLAGSTTEVINAQGKYILPGLIDTHIHSRDPGPTYKEDFAHSTRAAAAGGVSTVFEMPNTTPPVNNSGNFDLQKENLEKKAYVDFGLWGICLGPLNIADIKDLNQKGVIGFKFFWGYAVHQETFQLMYNYKPGMENVIAPFDDGDVYEMMDEVAKTGKIFAVHAESNDLIQKLTGSVEKRGGHTYEDLLEGRPNLAEVLTVRKGIEMMKETGVRFHILHVSTGEAVNIVRETQASGYPVTVETCPHYLFLSNEDYEIIGPKMKVYPPVKYKQDQDRIWKGISDGTISHICSDHAPHTENEKDGDLWSIPAGMCGVESMAPLMLNAVNDGKLSINDVVRLLSEKPAKLFGVFPEKGSLQVGTDADITIVDLEKETIIKRENLQSKSKVTAFDGFNVRGMPVRTIVRGSTIMLDGEIVGEKGYGHLITPNQKDVVQT</sequence>
<evidence type="ECO:0000313" key="10">
    <source>
        <dbReference type="EMBL" id="ASN06201.1"/>
    </source>
</evidence>
<dbReference type="GO" id="GO:0050897">
    <property type="term" value="F:cobalt ion binding"/>
    <property type="evidence" value="ECO:0007669"/>
    <property type="project" value="InterPro"/>
</dbReference>
<evidence type="ECO:0000256" key="4">
    <source>
        <dbReference type="ARBA" id="ARBA00011881"/>
    </source>
</evidence>
<evidence type="ECO:0000259" key="9">
    <source>
        <dbReference type="Pfam" id="PF01979"/>
    </source>
</evidence>
<comment type="cofactor">
    <cofactor evidence="1">
        <name>Zn(2+)</name>
        <dbReference type="ChEBI" id="CHEBI:29105"/>
    </cofactor>
</comment>
<dbReference type="Proteomes" id="UP000204391">
    <property type="component" value="Chromosome"/>
</dbReference>
<dbReference type="OrthoDB" id="9765462at2"/>
<evidence type="ECO:0000256" key="6">
    <source>
        <dbReference type="ARBA" id="ARBA00022723"/>
    </source>
</evidence>
<dbReference type="Gene3D" id="2.30.40.10">
    <property type="entry name" value="Urease, subunit C, domain 1"/>
    <property type="match status" value="1"/>
</dbReference>
<evidence type="ECO:0000256" key="5">
    <source>
        <dbReference type="ARBA" id="ARBA00012863"/>
    </source>
</evidence>
<dbReference type="EC" id="3.5.2.5" evidence="5"/>
<comment type="subunit">
    <text evidence="4">Homotetramer.</text>
</comment>
<dbReference type="AlphaFoldDB" id="A0A221MEY8"/>
<dbReference type="PANTHER" id="PTHR43668">
    <property type="entry name" value="ALLANTOINASE"/>
    <property type="match status" value="1"/>
</dbReference>
<dbReference type="InterPro" id="IPR006680">
    <property type="entry name" value="Amidohydro-rel"/>
</dbReference>
<comment type="similarity">
    <text evidence="3">Belongs to the metallo-dependent hydrolases superfamily. Allantoinase family.</text>
</comment>
<evidence type="ECO:0000313" key="11">
    <source>
        <dbReference type="Proteomes" id="UP000204391"/>
    </source>
</evidence>
<dbReference type="GO" id="GO:0004038">
    <property type="term" value="F:allantoinase activity"/>
    <property type="evidence" value="ECO:0007669"/>
    <property type="project" value="UniProtKB-EC"/>
</dbReference>
<dbReference type="InterPro" id="IPR050138">
    <property type="entry name" value="DHOase/Allantoinase_Hydrolase"/>
</dbReference>
<accession>A0A221MEY8</accession>
<dbReference type="GO" id="GO:0006145">
    <property type="term" value="P:purine nucleobase catabolic process"/>
    <property type="evidence" value="ECO:0007669"/>
    <property type="project" value="TreeGrafter"/>
</dbReference>
<dbReference type="RefSeq" id="WP_089533132.1">
    <property type="nucleotide sequence ID" value="NZ_CP022437.1"/>
</dbReference>
<keyword evidence="6" id="KW-0479">Metal-binding</keyword>
<organism evidence="10 11">
    <name type="scientific">Virgibacillus necropolis</name>
    <dbReference type="NCBI Taxonomy" id="163877"/>
    <lineage>
        <taxon>Bacteria</taxon>
        <taxon>Bacillati</taxon>
        <taxon>Bacillota</taxon>
        <taxon>Bacilli</taxon>
        <taxon>Bacillales</taxon>
        <taxon>Bacillaceae</taxon>
        <taxon>Virgibacillus</taxon>
    </lineage>
</organism>
<dbReference type="GO" id="GO:0008270">
    <property type="term" value="F:zinc ion binding"/>
    <property type="evidence" value="ECO:0007669"/>
    <property type="project" value="InterPro"/>
</dbReference>
<reference evidence="10 11" key="1">
    <citation type="journal article" date="2003" name="Int. J. Syst. Evol. Microbiol.">
        <title>Virgibacillus carmonensis sp. nov., Virgibacillus necropolis sp. nov. and Virgibacillus picturae sp. nov., three novel species isolated from deteriorated mural paintings, transfer of the species of the genus salibacillus to Virgibacillus, as Virgibacillus marismortui comb. nov. and Virgibacillus salexigens comb. nov., and emended description of the genus Virgibacillus.</title>
        <authorList>
            <person name="Heyrman J."/>
            <person name="Logan N.A."/>
            <person name="Busse H.J."/>
            <person name="Balcaen A."/>
            <person name="Lebbe L."/>
            <person name="Rodriguez-Diaz M."/>
            <person name="Swings J."/>
            <person name="De Vos P."/>
        </authorList>
    </citation>
    <scope>NUCLEOTIDE SEQUENCE [LARGE SCALE GENOMIC DNA]</scope>
    <source>
        <strain evidence="10 11">LMG 19488</strain>
    </source>
</reference>
<name>A0A221MEY8_9BACI</name>
<dbReference type="NCBIfam" id="TIGR00857">
    <property type="entry name" value="pyrC_multi"/>
    <property type="match status" value="1"/>
</dbReference>
<keyword evidence="7" id="KW-0378">Hydrolase</keyword>
<comment type="pathway">
    <text evidence="2">Nitrogen metabolism; (S)-allantoin degradation; allantoate from (S)-allantoin: step 1/1.</text>
</comment>
<gene>
    <name evidence="10" type="primary">allB</name>
    <name evidence="10" type="ORF">CFK40_14800</name>
</gene>
<dbReference type="GO" id="GO:0000256">
    <property type="term" value="P:allantoin catabolic process"/>
    <property type="evidence" value="ECO:0007669"/>
    <property type="project" value="InterPro"/>
</dbReference>
<feature type="domain" description="Amidohydrolase-related" evidence="9">
    <location>
        <begin position="52"/>
        <end position="443"/>
    </location>
</feature>
<evidence type="ECO:0000256" key="3">
    <source>
        <dbReference type="ARBA" id="ARBA00010368"/>
    </source>
</evidence>
<dbReference type="InterPro" id="IPR017593">
    <property type="entry name" value="Allantoinase"/>
</dbReference>
<dbReference type="EMBL" id="CP022437">
    <property type="protein sequence ID" value="ASN06201.1"/>
    <property type="molecule type" value="Genomic_DNA"/>
</dbReference>
<dbReference type="Pfam" id="PF01979">
    <property type="entry name" value="Amidohydro_1"/>
    <property type="match status" value="1"/>
</dbReference>
<dbReference type="InterPro" id="IPR011059">
    <property type="entry name" value="Metal-dep_hydrolase_composite"/>
</dbReference>
<protein>
    <recommendedName>
        <fullName evidence="5">allantoinase</fullName>
        <ecNumber evidence="5">3.5.2.5</ecNumber>
    </recommendedName>
</protein>
<dbReference type="Gene3D" id="3.20.20.140">
    <property type="entry name" value="Metal-dependent hydrolases"/>
    <property type="match status" value="1"/>
</dbReference>
<dbReference type="SUPFAM" id="SSF51338">
    <property type="entry name" value="Composite domain of metallo-dependent hydrolases"/>
    <property type="match status" value="1"/>
</dbReference>
<keyword evidence="8" id="KW-0862">Zinc</keyword>
<dbReference type="SUPFAM" id="SSF51556">
    <property type="entry name" value="Metallo-dependent hydrolases"/>
    <property type="match status" value="1"/>
</dbReference>
<evidence type="ECO:0000256" key="7">
    <source>
        <dbReference type="ARBA" id="ARBA00022801"/>
    </source>
</evidence>
<evidence type="ECO:0000256" key="8">
    <source>
        <dbReference type="ARBA" id="ARBA00022833"/>
    </source>
</evidence>
<dbReference type="NCBIfam" id="TIGR03178">
    <property type="entry name" value="allantoinase"/>
    <property type="match status" value="1"/>
</dbReference>
<dbReference type="KEGG" id="vne:CFK40_14800"/>
<evidence type="ECO:0000256" key="2">
    <source>
        <dbReference type="ARBA" id="ARBA00004968"/>
    </source>
</evidence>